<accession>A0ABZ1BPT4</accession>
<protein>
    <submittedName>
        <fullName evidence="1">Uncharacterized protein</fullName>
    </submittedName>
</protein>
<evidence type="ECO:0000313" key="2">
    <source>
        <dbReference type="Proteomes" id="UP001333102"/>
    </source>
</evidence>
<proteinExistence type="predicted"/>
<dbReference type="EMBL" id="CP141614">
    <property type="protein sequence ID" value="WRP14595.1"/>
    <property type="molecule type" value="Genomic_DNA"/>
</dbReference>
<keyword evidence="2" id="KW-1185">Reference proteome</keyword>
<gene>
    <name evidence="1" type="ORF">VLY81_00030</name>
</gene>
<dbReference type="RefSeq" id="WP_324668946.1">
    <property type="nucleotide sequence ID" value="NZ_CP141614.1"/>
</dbReference>
<name>A0ABZ1BPT4_9FIRM</name>
<evidence type="ECO:0000313" key="1">
    <source>
        <dbReference type="EMBL" id="WRP14595.1"/>
    </source>
</evidence>
<reference evidence="2" key="1">
    <citation type="submission" date="2023-12" db="EMBL/GenBank/DDBJ databases">
        <title>Novel isolates from deep terrestrial aquifers shed light on the physiology and ecology of the class Limnochordia.</title>
        <authorList>
            <person name="Karnachuk O.V."/>
            <person name="Lukina A.P."/>
            <person name="Avakyan M.R."/>
            <person name="Kadnikov V."/>
            <person name="Begmatov S."/>
            <person name="Beletsky A.V."/>
            <person name="Mardanov A.V."/>
            <person name="Ravin N.V."/>
        </authorList>
    </citation>
    <scope>NUCLEOTIDE SEQUENCE [LARGE SCALE GENOMIC DNA]</scope>
    <source>
        <strain evidence="2">LN</strain>
    </source>
</reference>
<organism evidence="1 2">
    <name type="scientific">Geochorda subterranea</name>
    <dbReference type="NCBI Taxonomy" id="3109564"/>
    <lineage>
        <taxon>Bacteria</taxon>
        <taxon>Bacillati</taxon>
        <taxon>Bacillota</taxon>
        <taxon>Limnochordia</taxon>
        <taxon>Limnochordales</taxon>
        <taxon>Geochordaceae</taxon>
        <taxon>Geochorda</taxon>
    </lineage>
</organism>
<dbReference type="Proteomes" id="UP001333102">
    <property type="component" value="Chromosome"/>
</dbReference>
<sequence length="89" mass="9548">MEKVDWTGVSAMVQAGGAAATEVATVVLVCVTRRYVKLTGELVEASRKSIEAAFMPQVACVVSSADRASTEISFNLHLENYGPLRWICG</sequence>